<gene>
    <name evidence="2" type="ordered locus">W5S_1488</name>
    <name evidence="3" type="ORF">F6Q06_08140</name>
</gene>
<dbReference type="PROSITE" id="PS50104">
    <property type="entry name" value="TIR"/>
    <property type="match status" value="1"/>
</dbReference>
<name>A0A0H3I0K1_PECPM</name>
<dbReference type="Pfam" id="PF13676">
    <property type="entry name" value="TIR_2"/>
    <property type="match status" value="1"/>
</dbReference>
<reference evidence="3" key="4">
    <citation type="submission" date="2024-05" db="EMBL/GenBank/DDBJ databases">
        <title>Identification of Pectobacterium versatile causing blackleg of potato from New York State with a whole genome sequencing approach.</title>
        <authorList>
            <person name="Ma X."/>
            <person name="Swingle B."/>
        </authorList>
    </citation>
    <scope>NUCLEOTIDE SEQUENCE</scope>
    <source>
        <strain evidence="3">NY1588A</strain>
    </source>
</reference>
<feature type="domain" description="TIR" evidence="1">
    <location>
        <begin position="237"/>
        <end position="370"/>
    </location>
</feature>
<dbReference type="RefSeq" id="WP_014699243.1">
    <property type="nucleotide sequence ID" value="NC_017845.1"/>
</dbReference>
<keyword evidence="3" id="KW-0675">Receptor</keyword>
<keyword evidence="5" id="KW-1185">Reference proteome</keyword>
<dbReference type="eggNOG" id="COG4916">
    <property type="taxonomic scope" value="Bacteria"/>
</dbReference>
<dbReference type="EMBL" id="WABS01000013">
    <property type="protein sequence ID" value="MBI0554461.1"/>
    <property type="molecule type" value="Genomic_DNA"/>
</dbReference>
<accession>A0A0H3I0K1</accession>
<evidence type="ECO:0000259" key="1">
    <source>
        <dbReference type="PROSITE" id="PS50104"/>
    </source>
</evidence>
<evidence type="ECO:0000313" key="5">
    <source>
        <dbReference type="Proteomes" id="UP001194579"/>
    </source>
</evidence>
<dbReference type="Gene3D" id="3.40.50.10140">
    <property type="entry name" value="Toll/interleukin-1 receptor homology (TIR) domain"/>
    <property type="match status" value="1"/>
</dbReference>
<protein>
    <submittedName>
        <fullName evidence="3">Toll/interleukin-1 receptor domain-containing protein</fullName>
    </submittedName>
    <submittedName>
        <fullName evidence="2">Ymc</fullName>
    </submittedName>
</protein>
<dbReference type="PATRIC" id="fig|1166016.3.peg.1509"/>
<dbReference type="InterPro" id="IPR035897">
    <property type="entry name" value="Toll_tir_struct_dom_sf"/>
</dbReference>
<evidence type="ECO:0000313" key="2">
    <source>
        <dbReference type="EMBL" id="AFI89582.1"/>
    </source>
</evidence>
<reference evidence="2" key="2">
    <citation type="submission" date="2012-03" db="EMBL/GenBank/DDBJ databases">
        <authorList>
            <person name="Koskinen P."/>
            <person name="Laine P."/>
            <person name="Niemi O."/>
            <person name="Nykyri J."/>
            <person name="Harjunpaa H."/>
            <person name="Auvinen P."/>
            <person name="Paulin L."/>
            <person name="Pirhonen M."/>
            <person name="Palva T."/>
            <person name="Holm L."/>
        </authorList>
    </citation>
    <scope>NUCLEOTIDE SEQUENCE</scope>
    <source>
        <strain evidence="2">SCC3193</strain>
    </source>
</reference>
<dbReference type="STRING" id="1905730.W5S_1488"/>
<dbReference type="GO" id="GO:0007165">
    <property type="term" value="P:signal transduction"/>
    <property type="evidence" value="ECO:0007669"/>
    <property type="project" value="InterPro"/>
</dbReference>
<dbReference type="SMART" id="SM00255">
    <property type="entry name" value="TIR"/>
    <property type="match status" value="1"/>
</dbReference>
<proteinExistence type="predicted"/>
<sequence length="370" mass="41644">MKRVLTVGLRYSGEAIDGVEFENLGLCQVSADAERSAFPLYEYDVILINPASFSHFLFGSETDVSSSPTELHDLKSINNKYDIDLAFDGMDRQNELMAAVRKNATIVWCLSEPKRMNFFGYRETHMGYVSSEVKRIVKRGDLLGKKGRHVENIDPDSPFVRYFESLFSTGWSLCLADLDLDGFTSIAETPEGYSLGGRIDVGNLTGWIVTPPSSQHAADQLILDALSIEKSDLRQEKYHGIFLSHTGADKPFVRRLRDALREHGVPRVWVDEAEIEIGDSLIAKIEEGMRETRYIGVVLSSKSIGAPWVKKELDIAINREISGGEVVVLPLLYEHCKLPTFLEGKLYADFTSAEQYEDAVTKLLRRLRIR</sequence>
<reference evidence="5" key="3">
    <citation type="submission" date="2023-07" db="EMBL/GenBank/DDBJ databases">
        <title>Identification of Pectobacterium versatile causing blackleg of potato from New York State with a whole genome sequencing approach.</title>
        <authorList>
            <person name="Ma X."/>
            <person name="Swingle B."/>
        </authorList>
    </citation>
    <scope>NUCLEOTIDE SEQUENCE [LARGE SCALE GENOMIC DNA]</scope>
    <source>
        <strain evidence="5">NY1588A</strain>
    </source>
</reference>
<dbReference type="KEGG" id="pec:W5S_1488"/>
<reference evidence="2 4" key="1">
    <citation type="journal article" date="2012" name="J. Bacteriol.">
        <title>Genome sequence of Pectobacterium sp. strain SCC3193.</title>
        <authorList>
            <person name="Koskinen J.P."/>
            <person name="Laine P."/>
            <person name="Niemi O."/>
            <person name="Nykyri J."/>
            <person name="Harjunpaa H."/>
            <person name="Auvinen P."/>
            <person name="Paulin L."/>
            <person name="Pirhonen M."/>
            <person name="Palva T."/>
            <person name="Holm L."/>
        </authorList>
    </citation>
    <scope>NUCLEOTIDE SEQUENCE [LARGE SCALE GENOMIC DNA]</scope>
    <source>
        <strain evidence="2 4">SCC3193</strain>
    </source>
</reference>
<dbReference type="AlphaFoldDB" id="A0A0H3I0K1"/>
<dbReference type="EMBL" id="CP003415">
    <property type="protein sequence ID" value="AFI89582.1"/>
    <property type="molecule type" value="Genomic_DNA"/>
</dbReference>
<evidence type="ECO:0000313" key="3">
    <source>
        <dbReference type="EMBL" id="MBI0554461.1"/>
    </source>
</evidence>
<dbReference type="Proteomes" id="UP000008044">
    <property type="component" value="Chromosome"/>
</dbReference>
<dbReference type="HOGENOM" id="CLU_747290_0_0_6"/>
<evidence type="ECO:0000313" key="4">
    <source>
        <dbReference type="Proteomes" id="UP000008044"/>
    </source>
</evidence>
<dbReference type="Proteomes" id="UP001194579">
    <property type="component" value="Unassembled WGS sequence"/>
</dbReference>
<dbReference type="SUPFAM" id="SSF52200">
    <property type="entry name" value="Toll/Interleukin receptor TIR domain"/>
    <property type="match status" value="1"/>
</dbReference>
<organism evidence="2 4">
    <name type="scientific">Pectobacterium parmentieri</name>
    <dbReference type="NCBI Taxonomy" id="1905730"/>
    <lineage>
        <taxon>Bacteria</taxon>
        <taxon>Pseudomonadati</taxon>
        <taxon>Pseudomonadota</taxon>
        <taxon>Gammaproteobacteria</taxon>
        <taxon>Enterobacterales</taxon>
        <taxon>Pectobacteriaceae</taxon>
        <taxon>Pectobacterium</taxon>
    </lineage>
</organism>
<dbReference type="InterPro" id="IPR000157">
    <property type="entry name" value="TIR_dom"/>
</dbReference>